<evidence type="ECO:0000313" key="2">
    <source>
        <dbReference type="Proteomes" id="UP001519460"/>
    </source>
</evidence>
<name>A0ABD0KME5_9CAEN</name>
<keyword evidence="2" id="KW-1185">Reference proteome</keyword>
<protein>
    <submittedName>
        <fullName evidence="1">Uncharacterized protein</fullName>
    </submittedName>
</protein>
<reference evidence="1 2" key="1">
    <citation type="journal article" date="2023" name="Sci. Data">
        <title>Genome assembly of the Korean intertidal mud-creeper Batillaria attramentaria.</title>
        <authorList>
            <person name="Patra A.K."/>
            <person name="Ho P.T."/>
            <person name="Jun S."/>
            <person name="Lee S.J."/>
            <person name="Kim Y."/>
            <person name="Won Y.J."/>
        </authorList>
    </citation>
    <scope>NUCLEOTIDE SEQUENCE [LARGE SCALE GENOMIC DNA]</scope>
    <source>
        <strain evidence="1">Wonlab-2016</strain>
    </source>
</reference>
<proteinExistence type="predicted"/>
<organism evidence="1 2">
    <name type="scientific">Batillaria attramentaria</name>
    <dbReference type="NCBI Taxonomy" id="370345"/>
    <lineage>
        <taxon>Eukaryota</taxon>
        <taxon>Metazoa</taxon>
        <taxon>Spiralia</taxon>
        <taxon>Lophotrochozoa</taxon>
        <taxon>Mollusca</taxon>
        <taxon>Gastropoda</taxon>
        <taxon>Caenogastropoda</taxon>
        <taxon>Sorbeoconcha</taxon>
        <taxon>Cerithioidea</taxon>
        <taxon>Batillariidae</taxon>
        <taxon>Batillaria</taxon>
    </lineage>
</organism>
<dbReference type="Proteomes" id="UP001519460">
    <property type="component" value="Unassembled WGS sequence"/>
</dbReference>
<sequence>MSRKVNQENLKFPSDPQAANDRRKVVYNVQATNQIVSRFQSRAMKPMNEDLFAELSWGTGHQFGQFVQSFPGSPDQYRFVSWLTANQGLDSAVQCLHFISGPGA</sequence>
<gene>
    <name evidence="1" type="ORF">BaRGS_00020431</name>
</gene>
<dbReference type="AlphaFoldDB" id="A0ABD0KME5"/>
<dbReference type="EMBL" id="JACVVK020000152">
    <property type="protein sequence ID" value="KAK7488272.1"/>
    <property type="molecule type" value="Genomic_DNA"/>
</dbReference>
<evidence type="ECO:0000313" key="1">
    <source>
        <dbReference type="EMBL" id="KAK7488272.1"/>
    </source>
</evidence>
<comment type="caution">
    <text evidence="1">The sequence shown here is derived from an EMBL/GenBank/DDBJ whole genome shotgun (WGS) entry which is preliminary data.</text>
</comment>
<feature type="non-terminal residue" evidence="1">
    <location>
        <position position="104"/>
    </location>
</feature>
<accession>A0ABD0KME5</accession>